<feature type="region of interest" description="Disordered" evidence="3">
    <location>
        <begin position="1"/>
        <end position="24"/>
    </location>
</feature>
<feature type="compositionally biased region" description="Polar residues" evidence="3">
    <location>
        <begin position="10"/>
        <end position="24"/>
    </location>
</feature>
<organism evidence="6 7">
    <name type="scientific">Acanthosepion pharaonis</name>
    <name type="common">Pharaoh cuttlefish</name>
    <name type="synonym">Sepia pharaonis</name>
    <dbReference type="NCBI Taxonomy" id="158019"/>
    <lineage>
        <taxon>Eukaryota</taxon>
        <taxon>Metazoa</taxon>
        <taxon>Spiralia</taxon>
        <taxon>Lophotrochozoa</taxon>
        <taxon>Mollusca</taxon>
        <taxon>Cephalopoda</taxon>
        <taxon>Coleoidea</taxon>
        <taxon>Decapodiformes</taxon>
        <taxon>Sepiida</taxon>
        <taxon>Sepiina</taxon>
        <taxon>Sepiidae</taxon>
        <taxon>Acanthosepion</taxon>
    </lineage>
</organism>
<keyword evidence="4" id="KW-1133">Transmembrane helix</keyword>
<feature type="transmembrane region" description="Helical" evidence="4">
    <location>
        <begin position="157"/>
        <end position="177"/>
    </location>
</feature>
<feature type="compositionally biased region" description="Pro residues" evidence="3">
    <location>
        <begin position="51"/>
        <end position="61"/>
    </location>
</feature>
<dbReference type="OrthoDB" id="10037838at2759"/>
<evidence type="ECO:0000313" key="7">
    <source>
        <dbReference type="Proteomes" id="UP000597762"/>
    </source>
</evidence>
<name>A0A812CJ03_ACAPH</name>
<dbReference type="InterPro" id="IPR001452">
    <property type="entry name" value="SH3_domain"/>
</dbReference>
<dbReference type="SUPFAM" id="SSF50044">
    <property type="entry name" value="SH3-domain"/>
    <property type="match status" value="1"/>
</dbReference>
<gene>
    <name evidence="6" type="ORF">SPHA_36911</name>
</gene>
<dbReference type="Pfam" id="PF04088">
    <property type="entry name" value="Peroxin-13_N"/>
    <property type="match status" value="1"/>
</dbReference>
<evidence type="ECO:0000313" key="6">
    <source>
        <dbReference type="EMBL" id="CAE1270107.1"/>
    </source>
</evidence>
<comment type="caution">
    <text evidence="6">The sequence shown here is derived from an EMBL/GenBank/DDBJ whole genome shotgun (WGS) entry which is preliminary data.</text>
</comment>
<sequence length="311" mass="34312">MASGRPQPWNHVNRQSSSIQNPTFMNFTYGTANVPAGFTSQAGGGGSVPDPSGPPPLPPRPNLSQTNRIPVYRTNPTFNSYNLYGATNYGSNPYMPYYSGIGLNYGYNSYGSSSSNTINYNSLYHQVEDSSRQAFQSIESIVQAFTSKVFSKNSRHLSSWPIIMFFGIIIGAPWLIWKLISPSVPKWLSGEDDHYVAQSLYNFQAENADELSFSPGQKIIIAPRELQPRIKGWLLASVDGKKVGIVPVNYLKEPIHCSGRMNSKTPEQSTCNTVPEASCVNMGTQSETSKEVPKTDMDNVFNSCFKSKSDT</sequence>
<feature type="domain" description="SH3" evidence="5">
    <location>
        <begin position="192"/>
        <end position="256"/>
    </location>
</feature>
<dbReference type="EMBL" id="CAHIKZ030001627">
    <property type="protein sequence ID" value="CAE1270107.1"/>
    <property type="molecule type" value="Genomic_DNA"/>
</dbReference>
<dbReference type="SMART" id="SM00326">
    <property type="entry name" value="SH3"/>
    <property type="match status" value="1"/>
</dbReference>
<reference evidence="6" key="1">
    <citation type="submission" date="2021-01" db="EMBL/GenBank/DDBJ databases">
        <authorList>
            <person name="Li R."/>
            <person name="Bekaert M."/>
        </authorList>
    </citation>
    <scope>NUCLEOTIDE SEQUENCE</scope>
    <source>
        <strain evidence="6">Farmed</strain>
    </source>
</reference>
<keyword evidence="4" id="KW-0812">Transmembrane</keyword>
<dbReference type="AlphaFoldDB" id="A0A812CJ03"/>
<proteinExistence type="predicted"/>
<evidence type="ECO:0000256" key="3">
    <source>
        <dbReference type="SAM" id="MobiDB-lite"/>
    </source>
</evidence>
<dbReference type="Pfam" id="PF14604">
    <property type="entry name" value="SH3_9"/>
    <property type="match status" value="1"/>
</dbReference>
<dbReference type="GO" id="GO:0016560">
    <property type="term" value="P:protein import into peroxisome matrix, docking"/>
    <property type="evidence" value="ECO:0007669"/>
    <property type="project" value="InterPro"/>
</dbReference>
<keyword evidence="7" id="KW-1185">Reference proteome</keyword>
<accession>A0A812CJ03</accession>
<dbReference type="InterPro" id="IPR036028">
    <property type="entry name" value="SH3-like_dom_sf"/>
</dbReference>
<dbReference type="GO" id="GO:0016020">
    <property type="term" value="C:membrane"/>
    <property type="evidence" value="ECO:0007669"/>
    <property type="project" value="InterPro"/>
</dbReference>
<dbReference type="Proteomes" id="UP000597762">
    <property type="component" value="Unassembled WGS sequence"/>
</dbReference>
<evidence type="ECO:0000256" key="2">
    <source>
        <dbReference type="PROSITE-ProRule" id="PRU00192"/>
    </source>
</evidence>
<evidence type="ECO:0000259" key="5">
    <source>
        <dbReference type="PROSITE" id="PS50002"/>
    </source>
</evidence>
<keyword evidence="4" id="KW-0472">Membrane</keyword>
<dbReference type="CDD" id="cd11864">
    <property type="entry name" value="SH3_PEX13_eumet"/>
    <property type="match status" value="1"/>
</dbReference>
<dbReference type="GO" id="GO:0005777">
    <property type="term" value="C:peroxisome"/>
    <property type="evidence" value="ECO:0007669"/>
    <property type="project" value="InterPro"/>
</dbReference>
<evidence type="ECO:0000256" key="4">
    <source>
        <dbReference type="SAM" id="Phobius"/>
    </source>
</evidence>
<dbReference type="PROSITE" id="PS50002">
    <property type="entry name" value="SH3"/>
    <property type="match status" value="1"/>
</dbReference>
<feature type="region of interest" description="Disordered" evidence="3">
    <location>
        <begin position="36"/>
        <end position="68"/>
    </location>
</feature>
<evidence type="ECO:0000256" key="1">
    <source>
        <dbReference type="ARBA" id="ARBA00022443"/>
    </source>
</evidence>
<dbReference type="Gene3D" id="2.30.30.40">
    <property type="entry name" value="SH3 Domains"/>
    <property type="match status" value="1"/>
</dbReference>
<keyword evidence="1 2" id="KW-0728">SH3 domain</keyword>
<dbReference type="InterPro" id="IPR007223">
    <property type="entry name" value="Peroxin-13_N"/>
</dbReference>
<protein>
    <submittedName>
        <fullName evidence="6">PEX13</fullName>
    </submittedName>
</protein>